<dbReference type="Pfam" id="PF01475">
    <property type="entry name" value="FUR"/>
    <property type="match status" value="1"/>
</dbReference>
<dbReference type="InterPro" id="IPR036388">
    <property type="entry name" value="WH-like_DNA-bd_sf"/>
</dbReference>
<evidence type="ECO:0000313" key="9">
    <source>
        <dbReference type="Proteomes" id="UP000070533"/>
    </source>
</evidence>
<dbReference type="AlphaFoldDB" id="A0A133QDI0"/>
<dbReference type="PATRIC" id="fig|28128.5.peg.899"/>
<keyword evidence="2" id="KW-0678">Repressor</keyword>
<dbReference type="GO" id="GO:0000976">
    <property type="term" value="F:transcription cis-regulatory region binding"/>
    <property type="evidence" value="ECO:0007669"/>
    <property type="project" value="TreeGrafter"/>
</dbReference>
<feature type="binding site" evidence="7">
    <location>
        <position position="161"/>
    </location>
    <ligand>
        <name>Zn(2+)</name>
        <dbReference type="ChEBI" id="CHEBI:29105"/>
    </ligand>
</feature>
<comment type="cofactor">
    <cofactor evidence="7">
        <name>Zn(2+)</name>
        <dbReference type="ChEBI" id="CHEBI:29105"/>
    </cofactor>
    <text evidence="7">Binds 1 zinc ion per subunit.</text>
</comment>
<reference evidence="9" key="1">
    <citation type="submission" date="2016-01" db="EMBL/GenBank/DDBJ databases">
        <authorList>
            <person name="Mitreva M."/>
            <person name="Pepin K.H."/>
            <person name="Mihindukulasuriya K.A."/>
            <person name="Fulton R."/>
            <person name="Fronick C."/>
            <person name="O'Laughlin M."/>
            <person name="Miner T."/>
            <person name="Herter B."/>
            <person name="Rosa B.A."/>
            <person name="Cordes M."/>
            <person name="Tomlinson C."/>
            <person name="Wollam A."/>
            <person name="Palsikar V.B."/>
            <person name="Mardis E.R."/>
            <person name="Wilson R.K."/>
        </authorList>
    </citation>
    <scope>NUCLEOTIDE SEQUENCE [LARGE SCALE GENOMIC DNA]</scope>
    <source>
        <strain evidence="9">MJR7716</strain>
    </source>
</reference>
<dbReference type="EMBL" id="LRQG01000056">
    <property type="protein sequence ID" value="KXA40853.1"/>
    <property type="molecule type" value="Genomic_DNA"/>
</dbReference>
<dbReference type="InterPro" id="IPR036390">
    <property type="entry name" value="WH_DNA-bd_sf"/>
</dbReference>
<feature type="binding site" evidence="7">
    <location>
        <position position="164"/>
    </location>
    <ligand>
        <name>Zn(2+)</name>
        <dbReference type="ChEBI" id="CHEBI:29105"/>
    </ligand>
</feature>
<accession>A0A133QDI0</accession>
<dbReference type="Gene3D" id="3.30.1490.190">
    <property type="match status" value="1"/>
</dbReference>
<keyword evidence="7" id="KW-0479">Metal-binding</keyword>
<dbReference type="InterPro" id="IPR043135">
    <property type="entry name" value="Fur_C"/>
</dbReference>
<proteinExistence type="inferred from homology"/>
<dbReference type="GO" id="GO:0003700">
    <property type="term" value="F:DNA-binding transcription factor activity"/>
    <property type="evidence" value="ECO:0007669"/>
    <property type="project" value="InterPro"/>
</dbReference>
<feature type="binding site" evidence="7">
    <location>
        <position position="127"/>
    </location>
    <ligand>
        <name>Zn(2+)</name>
        <dbReference type="ChEBI" id="CHEBI:29105"/>
    </ligand>
</feature>
<organism evidence="8 9">
    <name type="scientific">Prevotella corporis</name>
    <dbReference type="NCBI Taxonomy" id="28128"/>
    <lineage>
        <taxon>Bacteria</taxon>
        <taxon>Pseudomonadati</taxon>
        <taxon>Bacteroidota</taxon>
        <taxon>Bacteroidia</taxon>
        <taxon>Bacteroidales</taxon>
        <taxon>Prevotellaceae</taxon>
        <taxon>Prevotella</taxon>
    </lineage>
</organism>
<sequence length="173" mass="20103">MESLAAFEIFSSFYLVFTRIIATFAQYNRLIMTIDPAYQKLLDCGIRPSIQRMEIMRYLLTHHTHPTIDEVFVNLKKKIPTVSRTTIYNTLRMFSEKGAASMITIDEHRVCYDGDTSPHGHFYCKECGRVFDFYDVQPNTQPNTKEGFLIEDTQLYFRGLCPECQKERASSVS</sequence>
<keyword evidence="4" id="KW-0805">Transcription regulation</keyword>
<comment type="similarity">
    <text evidence="1">Belongs to the Fur family.</text>
</comment>
<evidence type="ECO:0000256" key="2">
    <source>
        <dbReference type="ARBA" id="ARBA00022491"/>
    </source>
</evidence>
<evidence type="ECO:0000256" key="1">
    <source>
        <dbReference type="ARBA" id="ARBA00007957"/>
    </source>
</evidence>
<dbReference type="GO" id="GO:1900376">
    <property type="term" value="P:regulation of secondary metabolite biosynthetic process"/>
    <property type="evidence" value="ECO:0007669"/>
    <property type="project" value="TreeGrafter"/>
</dbReference>
<dbReference type="PANTHER" id="PTHR33202">
    <property type="entry name" value="ZINC UPTAKE REGULATION PROTEIN"/>
    <property type="match status" value="1"/>
</dbReference>
<dbReference type="CDD" id="cd07153">
    <property type="entry name" value="Fur_like"/>
    <property type="match status" value="1"/>
</dbReference>
<dbReference type="eggNOG" id="COG0735">
    <property type="taxonomic scope" value="Bacteria"/>
</dbReference>
<gene>
    <name evidence="8" type="ORF">HMPREF3226_00891</name>
</gene>
<evidence type="ECO:0000256" key="6">
    <source>
        <dbReference type="ARBA" id="ARBA00023163"/>
    </source>
</evidence>
<dbReference type="InterPro" id="IPR002481">
    <property type="entry name" value="FUR"/>
</dbReference>
<keyword evidence="5" id="KW-0238">DNA-binding</keyword>
<dbReference type="PANTHER" id="PTHR33202:SF8">
    <property type="entry name" value="PEROXIDE-RESPONSIVE REPRESSOR PERR"/>
    <property type="match status" value="1"/>
</dbReference>
<keyword evidence="3 7" id="KW-0862">Zinc</keyword>
<evidence type="ECO:0000256" key="3">
    <source>
        <dbReference type="ARBA" id="ARBA00022833"/>
    </source>
</evidence>
<evidence type="ECO:0000313" key="8">
    <source>
        <dbReference type="EMBL" id="KXA40853.1"/>
    </source>
</evidence>
<dbReference type="STRING" id="28128.HMPREF3226_00891"/>
<protein>
    <submittedName>
        <fullName evidence="8">Transcriptional regulator, Fur family</fullName>
    </submittedName>
</protein>
<dbReference type="Proteomes" id="UP000070533">
    <property type="component" value="Unassembled WGS sequence"/>
</dbReference>
<keyword evidence="6" id="KW-0804">Transcription</keyword>
<feature type="binding site" evidence="7">
    <location>
        <position position="124"/>
    </location>
    <ligand>
        <name>Zn(2+)</name>
        <dbReference type="ChEBI" id="CHEBI:29105"/>
    </ligand>
</feature>
<evidence type="ECO:0000256" key="4">
    <source>
        <dbReference type="ARBA" id="ARBA00023015"/>
    </source>
</evidence>
<name>A0A133QDI0_9BACT</name>
<keyword evidence="9" id="KW-1185">Reference proteome</keyword>
<dbReference type="GO" id="GO:0008270">
    <property type="term" value="F:zinc ion binding"/>
    <property type="evidence" value="ECO:0007669"/>
    <property type="project" value="TreeGrafter"/>
</dbReference>
<comment type="caution">
    <text evidence="8">The sequence shown here is derived from an EMBL/GenBank/DDBJ whole genome shotgun (WGS) entry which is preliminary data.</text>
</comment>
<dbReference type="SUPFAM" id="SSF46785">
    <property type="entry name" value="Winged helix' DNA-binding domain"/>
    <property type="match status" value="1"/>
</dbReference>
<evidence type="ECO:0000256" key="7">
    <source>
        <dbReference type="PIRSR" id="PIRSR602481-1"/>
    </source>
</evidence>
<evidence type="ECO:0000256" key="5">
    <source>
        <dbReference type="ARBA" id="ARBA00023125"/>
    </source>
</evidence>
<dbReference type="Gene3D" id="1.10.10.10">
    <property type="entry name" value="Winged helix-like DNA-binding domain superfamily/Winged helix DNA-binding domain"/>
    <property type="match status" value="1"/>
</dbReference>
<dbReference type="GO" id="GO:0045892">
    <property type="term" value="P:negative regulation of DNA-templated transcription"/>
    <property type="evidence" value="ECO:0007669"/>
    <property type="project" value="TreeGrafter"/>
</dbReference>